<feature type="domain" description="Serine aminopeptidase S33" evidence="1">
    <location>
        <begin position="107"/>
        <end position="181"/>
    </location>
</feature>
<dbReference type="STRING" id="1007099.SAMN05216287_3003"/>
<dbReference type="PANTHER" id="PTHR12277:SF81">
    <property type="entry name" value="PROTEIN ABHD13"/>
    <property type="match status" value="1"/>
</dbReference>
<dbReference type="InterPro" id="IPR000073">
    <property type="entry name" value="AB_hydrolase_1"/>
</dbReference>
<dbReference type="PANTHER" id="PTHR12277">
    <property type="entry name" value="ALPHA/BETA HYDROLASE DOMAIN-CONTAINING PROTEIN"/>
    <property type="match status" value="1"/>
</dbReference>
<protein>
    <recommendedName>
        <fullName evidence="1">Serine aminopeptidase S33 domain-containing protein</fullName>
    </recommendedName>
</protein>
<dbReference type="InterPro" id="IPR029058">
    <property type="entry name" value="AB_hydrolase_fold"/>
</dbReference>
<evidence type="ECO:0000313" key="2">
    <source>
        <dbReference type="EMBL" id="SDX46462.1"/>
    </source>
</evidence>
<reference evidence="3" key="1">
    <citation type="submission" date="2016-10" db="EMBL/GenBank/DDBJ databases">
        <authorList>
            <person name="Varghese N."/>
            <person name="Submissions S."/>
        </authorList>
    </citation>
    <scope>NUCLEOTIDE SEQUENCE [LARGE SCALE GENOMIC DNA]</scope>
    <source>
        <strain evidence="3">NRRL B-59562</strain>
    </source>
</reference>
<accession>A0A1H3BWZ7</accession>
<gene>
    <name evidence="2" type="ORF">SAMN05216287_3003</name>
</gene>
<dbReference type="SUPFAM" id="SSF53474">
    <property type="entry name" value="alpha/beta-Hydrolases"/>
    <property type="match status" value="1"/>
</dbReference>
<sequence length="305" mass="33948">MPASWIEALKRRWLRLCILAALLLALPIGCAQLEQKERELVFRVESGTASWYGGLPDDVEEMQLDSSDFLAGQNVHAWWWPAARKDAPALLYLHGSRWNLTGQLFRIEQLHDLGFSVLAIDYRGFGESPGDLPSERSVNQDARIAWQRLEQLQPAPGKRYIYGHSLGGAVAVDLAEELSQDAEREGRAPAAGGLIIESTFTNLADVAASIAHTSLPIRWILSQKFDSLEKIAQVRLPLLIVHGSNDPYVSPRFSEELFVAANEPKQLVMVEGGTHNNSMRLGHRQYRQALERLLGEVPAQATRAP</sequence>
<dbReference type="OrthoDB" id="9798884at2"/>
<proteinExistence type="predicted"/>
<dbReference type="Proteomes" id="UP000243778">
    <property type="component" value="Unassembled WGS sequence"/>
</dbReference>
<dbReference type="Pfam" id="PF12146">
    <property type="entry name" value="Hydrolase_4"/>
    <property type="match status" value="1"/>
</dbReference>
<dbReference type="EMBL" id="FNNU01000004">
    <property type="protein sequence ID" value="SDX46462.1"/>
    <property type="molecule type" value="Genomic_DNA"/>
</dbReference>
<evidence type="ECO:0000313" key="3">
    <source>
        <dbReference type="Proteomes" id="UP000243778"/>
    </source>
</evidence>
<dbReference type="PRINTS" id="PR00111">
    <property type="entry name" value="ABHYDROLASE"/>
</dbReference>
<dbReference type="Gene3D" id="3.40.50.1820">
    <property type="entry name" value="alpha/beta hydrolase"/>
    <property type="match status" value="1"/>
</dbReference>
<keyword evidence="3" id="KW-1185">Reference proteome</keyword>
<dbReference type="AlphaFoldDB" id="A0A1H3BWZ7"/>
<name>A0A1H3BWZ7_9PSED</name>
<dbReference type="InterPro" id="IPR022742">
    <property type="entry name" value="Hydrolase_4"/>
</dbReference>
<organism evidence="2 3">
    <name type="scientific">Pseudomonas kuykendallii</name>
    <dbReference type="NCBI Taxonomy" id="1007099"/>
    <lineage>
        <taxon>Bacteria</taxon>
        <taxon>Pseudomonadati</taxon>
        <taxon>Pseudomonadota</taxon>
        <taxon>Gammaproteobacteria</taxon>
        <taxon>Pseudomonadales</taxon>
        <taxon>Pseudomonadaceae</taxon>
        <taxon>Pseudomonas</taxon>
    </lineage>
</organism>
<evidence type="ECO:0000259" key="1">
    <source>
        <dbReference type="Pfam" id="PF12146"/>
    </source>
</evidence>
<dbReference type="RefSeq" id="WP_090229783.1">
    <property type="nucleotide sequence ID" value="NZ_FNNU01000004.1"/>
</dbReference>